<evidence type="ECO:0000313" key="2">
    <source>
        <dbReference type="Proteomes" id="UP000038045"/>
    </source>
</evidence>
<name>A0A0N4Z037_PARTI</name>
<dbReference type="AlphaFoldDB" id="A0A0N4Z037"/>
<sequence>MEYSDEKDAKNIFLLGIGVLCAWMIVIIICASPQLFRNYIKRHLCCCFQSREGLQNQEKIKAAQERVRSASKSFLSNQLASFPSTILLQQVMGTTSGILHNECIEGYEKEKVDKKEKTINVDLESVLNEENLKQNV</sequence>
<reference evidence="3" key="1">
    <citation type="submission" date="2017-02" db="UniProtKB">
        <authorList>
            <consortium name="WormBaseParasite"/>
        </authorList>
    </citation>
    <scope>IDENTIFICATION</scope>
</reference>
<feature type="transmembrane region" description="Helical" evidence="1">
    <location>
        <begin position="12"/>
        <end position="32"/>
    </location>
</feature>
<keyword evidence="1" id="KW-0472">Membrane</keyword>
<evidence type="ECO:0000313" key="3">
    <source>
        <dbReference type="WBParaSite" id="PTRK_0000006900.1"/>
    </source>
</evidence>
<dbReference type="WBParaSite" id="PTRK_0000006900.1">
    <property type="protein sequence ID" value="PTRK_0000006900.1"/>
    <property type="gene ID" value="PTRK_0000006900"/>
</dbReference>
<dbReference type="Proteomes" id="UP000038045">
    <property type="component" value="Unplaced"/>
</dbReference>
<evidence type="ECO:0000256" key="1">
    <source>
        <dbReference type="SAM" id="Phobius"/>
    </source>
</evidence>
<keyword evidence="1" id="KW-1133">Transmembrane helix</keyword>
<organism evidence="2 3">
    <name type="scientific">Parastrongyloides trichosuri</name>
    <name type="common">Possum-specific nematode worm</name>
    <dbReference type="NCBI Taxonomy" id="131310"/>
    <lineage>
        <taxon>Eukaryota</taxon>
        <taxon>Metazoa</taxon>
        <taxon>Ecdysozoa</taxon>
        <taxon>Nematoda</taxon>
        <taxon>Chromadorea</taxon>
        <taxon>Rhabditida</taxon>
        <taxon>Tylenchina</taxon>
        <taxon>Panagrolaimomorpha</taxon>
        <taxon>Strongyloidoidea</taxon>
        <taxon>Strongyloididae</taxon>
        <taxon>Parastrongyloides</taxon>
    </lineage>
</organism>
<accession>A0A0N4Z037</accession>
<proteinExistence type="predicted"/>
<protein>
    <submittedName>
        <fullName evidence="3">Uncharacterized protein</fullName>
    </submittedName>
</protein>
<keyword evidence="1" id="KW-0812">Transmembrane</keyword>
<keyword evidence="2" id="KW-1185">Reference proteome</keyword>